<dbReference type="Proteomes" id="UP000324222">
    <property type="component" value="Unassembled WGS sequence"/>
</dbReference>
<dbReference type="AlphaFoldDB" id="A0A5B7KEJ0"/>
<feature type="compositionally biased region" description="Low complexity" evidence="1">
    <location>
        <begin position="50"/>
        <end position="78"/>
    </location>
</feature>
<gene>
    <name evidence="2" type="ORF">E2C01_099099</name>
</gene>
<evidence type="ECO:0000313" key="2">
    <source>
        <dbReference type="EMBL" id="MPD03459.1"/>
    </source>
</evidence>
<reference evidence="2 3" key="1">
    <citation type="submission" date="2019-05" db="EMBL/GenBank/DDBJ databases">
        <title>Another draft genome of Portunus trituberculatus and its Hox gene families provides insights of decapod evolution.</title>
        <authorList>
            <person name="Jeong J.-H."/>
            <person name="Song I."/>
            <person name="Kim S."/>
            <person name="Choi T."/>
            <person name="Kim D."/>
            <person name="Ryu S."/>
            <person name="Kim W."/>
        </authorList>
    </citation>
    <scope>NUCLEOTIDE SEQUENCE [LARGE SCALE GENOMIC DNA]</scope>
    <source>
        <tissue evidence="2">Muscle</tissue>
    </source>
</reference>
<comment type="caution">
    <text evidence="2">The sequence shown here is derived from an EMBL/GenBank/DDBJ whole genome shotgun (WGS) entry which is preliminary data.</text>
</comment>
<evidence type="ECO:0000256" key="1">
    <source>
        <dbReference type="SAM" id="MobiDB-lite"/>
    </source>
</evidence>
<evidence type="ECO:0000313" key="3">
    <source>
        <dbReference type="Proteomes" id="UP000324222"/>
    </source>
</evidence>
<sequence length="151" mass="16725">MPFQSSISPHTFQISFHSLPLPPETSYTLFLPPSSFHTLPLRLVRTFPRSTRQQSEQHHTTSTTASAVTLPHSRTPCQPAAPTPLPPPQSLCHVCDRYATTESHFSSPANLYNASASSLELNFTYKTSGLSLQLNLCYTINTLKCTTYVSL</sequence>
<keyword evidence="3" id="KW-1185">Reference proteome</keyword>
<proteinExistence type="predicted"/>
<name>A0A5B7KEJ0_PORTR</name>
<protein>
    <submittedName>
        <fullName evidence="2">Uncharacterized protein</fullName>
    </submittedName>
</protein>
<feature type="region of interest" description="Disordered" evidence="1">
    <location>
        <begin position="49"/>
        <end position="84"/>
    </location>
</feature>
<accession>A0A5B7KEJ0</accession>
<organism evidence="2 3">
    <name type="scientific">Portunus trituberculatus</name>
    <name type="common">Swimming crab</name>
    <name type="synonym">Neptunus trituberculatus</name>
    <dbReference type="NCBI Taxonomy" id="210409"/>
    <lineage>
        <taxon>Eukaryota</taxon>
        <taxon>Metazoa</taxon>
        <taxon>Ecdysozoa</taxon>
        <taxon>Arthropoda</taxon>
        <taxon>Crustacea</taxon>
        <taxon>Multicrustacea</taxon>
        <taxon>Malacostraca</taxon>
        <taxon>Eumalacostraca</taxon>
        <taxon>Eucarida</taxon>
        <taxon>Decapoda</taxon>
        <taxon>Pleocyemata</taxon>
        <taxon>Brachyura</taxon>
        <taxon>Eubrachyura</taxon>
        <taxon>Portunoidea</taxon>
        <taxon>Portunidae</taxon>
        <taxon>Portuninae</taxon>
        <taxon>Portunus</taxon>
    </lineage>
</organism>
<dbReference type="EMBL" id="VSRR010136201">
    <property type="protein sequence ID" value="MPD03459.1"/>
    <property type="molecule type" value="Genomic_DNA"/>
</dbReference>